<dbReference type="HAMAP" id="MF_02040">
    <property type="entry name" value="Mrp_NBP35"/>
    <property type="match status" value="1"/>
</dbReference>
<name>A0ABR1BCK3_POLSC</name>
<evidence type="ECO:0000256" key="6">
    <source>
        <dbReference type="ARBA" id="ARBA00023014"/>
    </source>
</evidence>
<dbReference type="Gene3D" id="3.40.50.300">
    <property type="entry name" value="P-loop containing nucleotide triphosphate hydrolases"/>
    <property type="match status" value="1"/>
</dbReference>
<dbReference type="PROSITE" id="PS01215">
    <property type="entry name" value="MRP"/>
    <property type="match status" value="1"/>
</dbReference>
<evidence type="ECO:0000313" key="8">
    <source>
        <dbReference type="EMBL" id="KAK6641176.1"/>
    </source>
</evidence>
<dbReference type="InterPro" id="IPR019591">
    <property type="entry name" value="Mrp/NBP35_ATP-bd"/>
</dbReference>
<evidence type="ECO:0000256" key="1">
    <source>
        <dbReference type="ARBA" id="ARBA00022485"/>
    </source>
</evidence>
<dbReference type="SUPFAM" id="SSF52540">
    <property type="entry name" value="P-loop containing nucleoside triphosphate hydrolases"/>
    <property type="match status" value="1"/>
</dbReference>
<evidence type="ECO:0000256" key="7">
    <source>
        <dbReference type="ARBA" id="ARBA00024036"/>
    </source>
</evidence>
<accession>A0ABR1BCK3</accession>
<organism evidence="8 9">
    <name type="scientific">Polyplax serrata</name>
    <name type="common">Common mouse louse</name>
    <dbReference type="NCBI Taxonomy" id="468196"/>
    <lineage>
        <taxon>Eukaryota</taxon>
        <taxon>Metazoa</taxon>
        <taxon>Ecdysozoa</taxon>
        <taxon>Arthropoda</taxon>
        <taxon>Hexapoda</taxon>
        <taxon>Insecta</taxon>
        <taxon>Pterygota</taxon>
        <taxon>Neoptera</taxon>
        <taxon>Paraneoptera</taxon>
        <taxon>Psocodea</taxon>
        <taxon>Troctomorpha</taxon>
        <taxon>Phthiraptera</taxon>
        <taxon>Anoplura</taxon>
        <taxon>Polyplacidae</taxon>
        <taxon>Polyplax</taxon>
    </lineage>
</organism>
<reference evidence="8 9" key="1">
    <citation type="submission" date="2023-09" db="EMBL/GenBank/DDBJ databases">
        <title>Genomes of two closely related lineages of the louse Polyplax serrata with different host specificities.</title>
        <authorList>
            <person name="Martinu J."/>
            <person name="Tarabai H."/>
            <person name="Stefka J."/>
            <person name="Hypsa V."/>
        </authorList>
    </citation>
    <scope>NUCLEOTIDE SEQUENCE [LARGE SCALE GENOMIC DNA]</scope>
    <source>
        <strain evidence="8">98ZLc_SE</strain>
    </source>
</reference>
<comment type="caution">
    <text evidence="8">The sequence shown here is derived from an EMBL/GenBank/DDBJ whole genome shotgun (WGS) entry which is preliminary data.</text>
</comment>
<evidence type="ECO:0008006" key="10">
    <source>
        <dbReference type="Google" id="ProtNLM"/>
    </source>
</evidence>
<proteinExistence type="inferred from homology"/>
<dbReference type="PANTHER" id="PTHR42961">
    <property type="entry name" value="IRON-SULFUR PROTEIN NUBPL"/>
    <property type="match status" value="1"/>
</dbReference>
<dbReference type="PANTHER" id="PTHR42961:SF2">
    <property type="entry name" value="IRON-SULFUR PROTEIN NUBPL"/>
    <property type="match status" value="1"/>
</dbReference>
<evidence type="ECO:0000256" key="4">
    <source>
        <dbReference type="ARBA" id="ARBA00022840"/>
    </source>
</evidence>
<dbReference type="InterPro" id="IPR044304">
    <property type="entry name" value="NUBPL-like"/>
</dbReference>
<keyword evidence="3" id="KW-0547">Nucleotide-binding</keyword>
<evidence type="ECO:0000313" key="9">
    <source>
        <dbReference type="Proteomes" id="UP001359485"/>
    </source>
</evidence>
<dbReference type="InterPro" id="IPR000808">
    <property type="entry name" value="Mrp-like_CS"/>
</dbReference>
<dbReference type="InterPro" id="IPR027417">
    <property type="entry name" value="P-loop_NTPase"/>
</dbReference>
<keyword evidence="9" id="KW-1185">Reference proteome</keyword>
<dbReference type="Proteomes" id="UP001359485">
    <property type="component" value="Unassembled WGS sequence"/>
</dbReference>
<dbReference type="Pfam" id="PF10609">
    <property type="entry name" value="ParA"/>
    <property type="match status" value="1"/>
</dbReference>
<gene>
    <name evidence="8" type="ORF">RUM44_012885</name>
</gene>
<dbReference type="InterPro" id="IPR033756">
    <property type="entry name" value="YlxH/NBP35"/>
</dbReference>
<sequence length="305" mass="33484">MNKVIQRLNCTSWTSVHQTTACFKYTDDDLKKHQEEIMSRGLPEKKPIPGVKNVLLVASGKGGVGKSTTAVNLSVALKYVAPNKKVGILDTDVYGPSIPLMMNLRESPTLTKDNKFEPLQNYGVKCMSMGFLVDEKSPVMMRGLMVMSMIDKLLRQVSWGELDYLVVDTPPGTGDTHISLIQNVPISGVVLVTTPHEAALQVCGRGALMFTKLRVPIVGIVQNMSRVICNNCQADLKIFGVGTEQLAFQLGLEMLEDIPLDQSISEGCDTGKPILLWAPDSKQAQSYINLAKKVITFMEAQQKLT</sequence>
<evidence type="ECO:0000256" key="3">
    <source>
        <dbReference type="ARBA" id="ARBA00022741"/>
    </source>
</evidence>
<keyword evidence="2" id="KW-0479">Metal-binding</keyword>
<keyword evidence="1" id="KW-0004">4Fe-4S</keyword>
<comment type="similarity">
    <text evidence="7">Belongs to the Mrp/NBP35 ATP-binding proteins family.</text>
</comment>
<keyword evidence="5" id="KW-0408">Iron</keyword>
<keyword evidence="6" id="KW-0411">Iron-sulfur</keyword>
<dbReference type="CDD" id="cd02037">
    <property type="entry name" value="Mrp_NBP35"/>
    <property type="match status" value="1"/>
</dbReference>
<evidence type="ECO:0000256" key="2">
    <source>
        <dbReference type="ARBA" id="ARBA00022723"/>
    </source>
</evidence>
<keyword evidence="4" id="KW-0067">ATP-binding</keyword>
<dbReference type="EMBL" id="JAWJWF010000001">
    <property type="protein sequence ID" value="KAK6641176.1"/>
    <property type="molecule type" value="Genomic_DNA"/>
</dbReference>
<evidence type="ECO:0000256" key="5">
    <source>
        <dbReference type="ARBA" id="ARBA00023004"/>
    </source>
</evidence>
<protein>
    <recommendedName>
        <fullName evidence="10">Iron-sulfur protein NUBPL</fullName>
    </recommendedName>
</protein>